<dbReference type="PANTHER" id="PTHR30388:SF4">
    <property type="entry name" value="MOLYBDENUM COFACTOR INSERTION CHAPERONE PAOD"/>
    <property type="match status" value="1"/>
</dbReference>
<name>A0A382SCZ0_9ZZZZ</name>
<dbReference type="Gene3D" id="3.40.50.720">
    <property type="entry name" value="NAD(P)-binding Rossmann-like Domain"/>
    <property type="match status" value="1"/>
</dbReference>
<dbReference type="Pfam" id="PF13478">
    <property type="entry name" value="XdhC_C"/>
    <property type="match status" value="1"/>
</dbReference>
<dbReference type="EMBL" id="UINC01128164">
    <property type="protein sequence ID" value="SVD07736.1"/>
    <property type="molecule type" value="Genomic_DNA"/>
</dbReference>
<evidence type="ECO:0000313" key="2">
    <source>
        <dbReference type="EMBL" id="SVD07736.1"/>
    </source>
</evidence>
<dbReference type="InterPro" id="IPR027051">
    <property type="entry name" value="XdhC_Rossmann_dom"/>
</dbReference>
<organism evidence="2">
    <name type="scientific">marine metagenome</name>
    <dbReference type="NCBI Taxonomy" id="408172"/>
    <lineage>
        <taxon>unclassified sequences</taxon>
        <taxon>metagenomes</taxon>
        <taxon>ecological metagenomes</taxon>
    </lineage>
</organism>
<dbReference type="InterPro" id="IPR052698">
    <property type="entry name" value="MoCofactor_Util/Proc"/>
</dbReference>
<reference evidence="2" key="1">
    <citation type="submission" date="2018-05" db="EMBL/GenBank/DDBJ databases">
        <authorList>
            <person name="Lanie J.A."/>
            <person name="Ng W.-L."/>
            <person name="Kazmierczak K.M."/>
            <person name="Andrzejewski T.M."/>
            <person name="Davidsen T.M."/>
            <person name="Wayne K.J."/>
            <person name="Tettelin H."/>
            <person name="Glass J.I."/>
            <person name="Rusch D."/>
            <person name="Podicherti R."/>
            <person name="Tsui H.-C.T."/>
            <person name="Winkler M.E."/>
        </authorList>
    </citation>
    <scope>NUCLEOTIDE SEQUENCE</scope>
</reference>
<proteinExistence type="predicted"/>
<evidence type="ECO:0000259" key="1">
    <source>
        <dbReference type="Pfam" id="PF13478"/>
    </source>
</evidence>
<dbReference type="AlphaFoldDB" id="A0A382SCZ0"/>
<accession>A0A382SCZ0</accession>
<protein>
    <recommendedName>
        <fullName evidence="1">XdhC Rossmann domain-containing protein</fullName>
    </recommendedName>
</protein>
<gene>
    <name evidence="2" type="ORF">METZ01_LOCUS360590</name>
</gene>
<feature type="domain" description="XdhC Rossmann" evidence="1">
    <location>
        <begin position="78"/>
        <end position="219"/>
    </location>
</feature>
<dbReference type="PANTHER" id="PTHR30388">
    <property type="entry name" value="ALDEHYDE OXIDOREDUCTASE MOLYBDENUM COFACTOR ASSEMBLY PROTEIN"/>
    <property type="match status" value="1"/>
</dbReference>
<sequence length="226" mass="25744">MKQSQLKEIIKKKASKTEFAIVTNLENGLSEIYEPGKSLSEEFENHKEQIENFFKSKKNGVIKNTEIFVETYIRSIKVIIVGAVHIAQYLVDFAKSLNFEIFIIDPRGYFASEQRFPDMKIINKWPDEAFKEIETNENSALIALTHDPKIDDPALQHALNKKFYYIGALGSKKTHENRCQRLKEAGFSKEQINLIHGPIGIKLGGRSAPEIALSIIAQLVSETYKK</sequence>